<dbReference type="GO" id="GO:0006281">
    <property type="term" value="P:DNA repair"/>
    <property type="evidence" value="ECO:0007669"/>
    <property type="project" value="TreeGrafter"/>
</dbReference>
<dbReference type="CDD" id="cd17920">
    <property type="entry name" value="DEXHc_RecQ"/>
    <property type="match status" value="1"/>
</dbReference>
<dbReference type="PROSITE" id="PS00690">
    <property type="entry name" value="DEAH_ATP_HELICASE"/>
    <property type="match status" value="1"/>
</dbReference>
<organism evidence="16">
    <name type="scientific">uncultured Acidimicrobiales bacterium</name>
    <dbReference type="NCBI Taxonomy" id="310071"/>
    <lineage>
        <taxon>Bacteria</taxon>
        <taxon>Bacillati</taxon>
        <taxon>Actinomycetota</taxon>
        <taxon>Acidimicrobiia</taxon>
        <taxon>Acidimicrobiales</taxon>
        <taxon>environmental samples</taxon>
    </lineage>
</organism>
<evidence type="ECO:0000256" key="8">
    <source>
        <dbReference type="ARBA" id="ARBA00023235"/>
    </source>
</evidence>
<name>A0A6J4HAF9_9ACTN</name>
<dbReference type="InterPro" id="IPR011545">
    <property type="entry name" value="DEAD/DEAH_box_helicase_dom"/>
</dbReference>
<dbReference type="GO" id="GO:0006310">
    <property type="term" value="P:DNA recombination"/>
    <property type="evidence" value="ECO:0007669"/>
    <property type="project" value="InterPro"/>
</dbReference>
<evidence type="ECO:0000256" key="6">
    <source>
        <dbReference type="ARBA" id="ARBA00022840"/>
    </source>
</evidence>
<dbReference type="InterPro" id="IPR002464">
    <property type="entry name" value="DNA/RNA_helicase_DEAH_CS"/>
</dbReference>
<dbReference type="InterPro" id="IPR032284">
    <property type="entry name" value="RecQ_Zn-bd"/>
</dbReference>
<sequence length="543" mass="59113">MSDQLKELLAVARDRFGYDELRPGQADAMTAVLAGRDTLAVMPTGAGKSAIYQIPAFVLNGPTVVVSPLISLQRDQLAGLEGVSEPGTAAEANSSMGRKARRNALERMGAGEVEFLFLAPEQLRRDDVRKALANAKPSLFVVDEAHCLSGWGHDFRPDYLLLDSVIESLGHPTVLALTATAAPPVRMEIIERLGMRNPEVVVRGFDRPNIHLAVEQFHEEADKERALLERCVETAGPGIVYVATRKTAESVAEALGERGLRSAPYHAGMAAKRRHEVHERFLGDELEVVVATTAFGMGIDKPNVRFVFHHDVSDSVDSYYQEIGRSGRDGEPAQARLFFRSEDIGLRRFFASGGDLGRDTLLGVAVAVFRRGEDCDPQEIQEVTGLSQSRLTSALSRLQEAGAISVDGSGRPSPVPGADPVEAADSAAAAEESRERVDQSRVEMIRSYAESRSCRREYLLNYFGEQVGGSCGNCDCCEKSGSDGLDERAVPFAPDTRVTHRDWGEGLLVRADADTITVLFDDVGYKTLSLRLLLENDLLTSVQ</sequence>
<feature type="compositionally biased region" description="Low complexity" evidence="13">
    <location>
        <begin position="421"/>
        <end position="430"/>
    </location>
</feature>
<dbReference type="EC" id="5.6.2.4" evidence="10"/>
<keyword evidence="6" id="KW-0067">ATP-binding</keyword>
<feature type="domain" description="Helicase C-terminal" evidence="15">
    <location>
        <begin position="213"/>
        <end position="384"/>
    </location>
</feature>
<keyword evidence="3" id="KW-0547">Nucleotide-binding</keyword>
<evidence type="ECO:0000256" key="3">
    <source>
        <dbReference type="ARBA" id="ARBA00022741"/>
    </source>
</evidence>
<dbReference type="PANTHER" id="PTHR13710">
    <property type="entry name" value="DNA HELICASE RECQ FAMILY MEMBER"/>
    <property type="match status" value="1"/>
</dbReference>
<comment type="similarity">
    <text evidence="1">Belongs to the helicase family. RecQ subfamily.</text>
</comment>
<dbReference type="SMART" id="SM00490">
    <property type="entry name" value="HELICc"/>
    <property type="match status" value="1"/>
</dbReference>
<dbReference type="Pfam" id="PF16124">
    <property type="entry name" value="RecQ_Zn_bind"/>
    <property type="match status" value="1"/>
</dbReference>
<keyword evidence="8" id="KW-0413">Isomerase</keyword>
<evidence type="ECO:0000256" key="12">
    <source>
        <dbReference type="ARBA" id="ARBA00044550"/>
    </source>
</evidence>
<feature type="domain" description="Helicase ATP-binding" evidence="14">
    <location>
        <begin position="29"/>
        <end position="199"/>
    </location>
</feature>
<dbReference type="GO" id="GO:0016787">
    <property type="term" value="F:hydrolase activity"/>
    <property type="evidence" value="ECO:0007669"/>
    <property type="project" value="UniProtKB-KW"/>
</dbReference>
<dbReference type="NCBIfam" id="TIGR00614">
    <property type="entry name" value="recQ_fam"/>
    <property type="match status" value="1"/>
</dbReference>
<dbReference type="InterPro" id="IPR001650">
    <property type="entry name" value="Helicase_C-like"/>
</dbReference>
<evidence type="ECO:0000259" key="15">
    <source>
        <dbReference type="PROSITE" id="PS51194"/>
    </source>
</evidence>
<dbReference type="Pfam" id="PF00271">
    <property type="entry name" value="Helicase_C"/>
    <property type="match status" value="1"/>
</dbReference>
<evidence type="ECO:0000256" key="4">
    <source>
        <dbReference type="ARBA" id="ARBA00022801"/>
    </source>
</evidence>
<dbReference type="SMART" id="SM00487">
    <property type="entry name" value="DEXDc"/>
    <property type="match status" value="1"/>
</dbReference>
<dbReference type="Gene3D" id="3.40.50.300">
    <property type="entry name" value="P-loop containing nucleotide triphosphate hydrolases"/>
    <property type="match status" value="2"/>
</dbReference>
<gene>
    <name evidence="16" type="ORF">AVDCRST_MAG50-551</name>
</gene>
<dbReference type="PROSITE" id="PS51192">
    <property type="entry name" value="HELICASE_ATP_BIND_1"/>
    <property type="match status" value="1"/>
</dbReference>
<evidence type="ECO:0000256" key="7">
    <source>
        <dbReference type="ARBA" id="ARBA00023125"/>
    </source>
</evidence>
<dbReference type="GO" id="GO:0005737">
    <property type="term" value="C:cytoplasm"/>
    <property type="evidence" value="ECO:0007669"/>
    <property type="project" value="TreeGrafter"/>
</dbReference>
<dbReference type="InterPro" id="IPR027417">
    <property type="entry name" value="P-loop_NTPase"/>
</dbReference>
<accession>A0A6J4HAF9</accession>
<feature type="region of interest" description="Disordered" evidence="13">
    <location>
        <begin position="405"/>
        <end position="435"/>
    </location>
</feature>
<dbReference type="InterPro" id="IPR004589">
    <property type="entry name" value="DNA_helicase_ATP-dep_RecQ"/>
</dbReference>
<dbReference type="GO" id="GO:0030894">
    <property type="term" value="C:replisome"/>
    <property type="evidence" value="ECO:0007669"/>
    <property type="project" value="TreeGrafter"/>
</dbReference>
<keyword evidence="7" id="KW-0238">DNA-binding</keyword>
<dbReference type="EMBL" id="CADCTF010000021">
    <property type="protein sequence ID" value="CAA9219180.1"/>
    <property type="molecule type" value="Genomic_DNA"/>
</dbReference>
<dbReference type="InterPro" id="IPR014001">
    <property type="entry name" value="Helicase_ATP-bd"/>
</dbReference>
<dbReference type="GO" id="GO:0043590">
    <property type="term" value="C:bacterial nucleoid"/>
    <property type="evidence" value="ECO:0007669"/>
    <property type="project" value="TreeGrafter"/>
</dbReference>
<evidence type="ECO:0000256" key="9">
    <source>
        <dbReference type="ARBA" id="ARBA00034617"/>
    </source>
</evidence>
<dbReference type="AlphaFoldDB" id="A0A6J4HAF9"/>
<dbReference type="GO" id="GO:0043138">
    <property type="term" value="F:3'-5' DNA helicase activity"/>
    <property type="evidence" value="ECO:0007669"/>
    <property type="project" value="UniProtKB-EC"/>
</dbReference>
<dbReference type="PANTHER" id="PTHR13710:SF105">
    <property type="entry name" value="ATP-DEPENDENT DNA HELICASE Q1"/>
    <property type="match status" value="1"/>
</dbReference>
<dbReference type="Pfam" id="PF00270">
    <property type="entry name" value="DEAD"/>
    <property type="match status" value="1"/>
</dbReference>
<keyword evidence="4" id="KW-0378">Hydrolase</keyword>
<evidence type="ECO:0000256" key="10">
    <source>
        <dbReference type="ARBA" id="ARBA00034808"/>
    </source>
</evidence>
<dbReference type="GO" id="GO:0046872">
    <property type="term" value="F:metal ion binding"/>
    <property type="evidence" value="ECO:0007669"/>
    <property type="project" value="UniProtKB-KW"/>
</dbReference>
<protein>
    <recommendedName>
        <fullName evidence="11">ATP-dependent DNA helicase RecQ</fullName>
        <ecNumber evidence="10">5.6.2.4</ecNumber>
    </recommendedName>
    <alternativeName>
        <fullName evidence="12">DNA 3'-5' helicase RecQ</fullName>
    </alternativeName>
</protein>
<dbReference type="SUPFAM" id="SSF52540">
    <property type="entry name" value="P-loop containing nucleoside triphosphate hydrolases"/>
    <property type="match status" value="1"/>
</dbReference>
<evidence type="ECO:0000256" key="1">
    <source>
        <dbReference type="ARBA" id="ARBA00005446"/>
    </source>
</evidence>
<reference evidence="16" key="1">
    <citation type="submission" date="2020-02" db="EMBL/GenBank/DDBJ databases">
        <authorList>
            <person name="Meier V. D."/>
        </authorList>
    </citation>
    <scope>NUCLEOTIDE SEQUENCE</scope>
    <source>
        <strain evidence="16">AVDCRST_MAG50</strain>
    </source>
</reference>
<comment type="catalytic activity">
    <reaction evidence="9">
        <text>Couples ATP hydrolysis with the unwinding of duplex DNA by translocating in the 3'-5' direction.</text>
        <dbReference type="EC" id="5.6.2.4"/>
    </reaction>
</comment>
<evidence type="ECO:0000313" key="16">
    <source>
        <dbReference type="EMBL" id="CAA9219180.1"/>
    </source>
</evidence>
<dbReference type="GO" id="GO:0005524">
    <property type="term" value="F:ATP binding"/>
    <property type="evidence" value="ECO:0007669"/>
    <property type="project" value="UniProtKB-KW"/>
</dbReference>
<dbReference type="PROSITE" id="PS51194">
    <property type="entry name" value="HELICASE_CTER"/>
    <property type="match status" value="1"/>
</dbReference>
<evidence type="ECO:0000256" key="2">
    <source>
        <dbReference type="ARBA" id="ARBA00022723"/>
    </source>
</evidence>
<keyword evidence="2" id="KW-0479">Metal-binding</keyword>
<evidence type="ECO:0000256" key="13">
    <source>
        <dbReference type="SAM" id="MobiDB-lite"/>
    </source>
</evidence>
<evidence type="ECO:0000256" key="5">
    <source>
        <dbReference type="ARBA" id="ARBA00022806"/>
    </source>
</evidence>
<keyword evidence="5 16" id="KW-0347">Helicase</keyword>
<proteinExistence type="inferred from homology"/>
<dbReference type="GO" id="GO:0003677">
    <property type="term" value="F:DNA binding"/>
    <property type="evidence" value="ECO:0007669"/>
    <property type="project" value="UniProtKB-KW"/>
</dbReference>
<evidence type="ECO:0000259" key="14">
    <source>
        <dbReference type="PROSITE" id="PS51192"/>
    </source>
</evidence>
<evidence type="ECO:0000256" key="11">
    <source>
        <dbReference type="ARBA" id="ARBA00044535"/>
    </source>
</evidence>
<dbReference type="GO" id="GO:0009378">
    <property type="term" value="F:four-way junction helicase activity"/>
    <property type="evidence" value="ECO:0007669"/>
    <property type="project" value="TreeGrafter"/>
</dbReference>